<dbReference type="GO" id="GO:0016117">
    <property type="term" value="P:carotenoid biosynthetic process"/>
    <property type="evidence" value="ECO:0007669"/>
    <property type="project" value="UniProtKB-ARBA"/>
</dbReference>
<keyword evidence="3" id="KW-1185">Reference proteome</keyword>
<dbReference type="InterPro" id="IPR008949">
    <property type="entry name" value="Isoprenoid_synthase_dom_sf"/>
</dbReference>
<reference evidence="2" key="2">
    <citation type="submission" date="2020-09" db="EMBL/GenBank/DDBJ databases">
        <authorList>
            <person name="Sun Q."/>
            <person name="Kim S."/>
        </authorList>
    </citation>
    <scope>NUCLEOTIDE SEQUENCE</scope>
    <source>
        <strain evidence="2">KCTC 23430</strain>
    </source>
</reference>
<organism evidence="2 3">
    <name type="scientific">Parahalioglobus pacificus</name>
    <dbReference type="NCBI Taxonomy" id="930806"/>
    <lineage>
        <taxon>Bacteria</taxon>
        <taxon>Pseudomonadati</taxon>
        <taxon>Pseudomonadota</taxon>
        <taxon>Gammaproteobacteria</taxon>
        <taxon>Cellvibrionales</taxon>
        <taxon>Halieaceae</taxon>
        <taxon>Parahalioglobus</taxon>
    </lineage>
</organism>
<dbReference type="Gene3D" id="1.10.600.10">
    <property type="entry name" value="Farnesyl Diphosphate Synthase"/>
    <property type="match status" value="1"/>
</dbReference>
<dbReference type="GO" id="GO:0004311">
    <property type="term" value="F:geranylgeranyl diphosphate synthase activity"/>
    <property type="evidence" value="ECO:0007669"/>
    <property type="project" value="InterPro"/>
</dbReference>
<protein>
    <submittedName>
        <fullName evidence="2">Phytoene synthase</fullName>
    </submittedName>
</protein>
<dbReference type="GO" id="GO:0051996">
    <property type="term" value="F:squalene synthase [NAD(P)H] activity"/>
    <property type="evidence" value="ECO:0007669"/>
    <property type="project" value="InterPro"/>
</dbReference>
<dbReference type="Pfam" id="PF00494">
    <property type="entry name" value="SQS_PSY"/>
    <property type="match status" value="1"/>
</dbReference>
<evidence type="ECO:0000313" key="3">
    <source>
        <dbReference type="Proteomes" id="UP000644693"/>
    </source>
</evidence>
<reference evidence="2" key="1">
    <citation type="journal article" date="2014" name="Int. J. Syst. Evol. Microbiol.">
        <title>Complete genome sequence of Corynebacterium casei LMG S-19264T (=DSM 44701T), isolated from a smear-ripened cheese.</title>
        <authorList>
            <consortium name="US DOE Joint Genome Institute (JGI-PGF)"/>
            <person name="Walter F."/>
            <person name="Albersmeier A."/>
            <person name="Kalinowski J."/>
            <person name="Ruckert C."/>
        </authorList>
    </citation>
    <scope>NUCLEOTIDE SEQUENCE</scope>
    <source>
        <strain evidence="2">KCTC 23430</strain>
    </source>
</reference>
<comment type="caution">
    <text evidence="2">The sequence shown here is derived from an EMBL/GenBank/DDBJ whole genome shotgun (WGS) entry which is preliminary data.</text>
</comment>
<dbReference type="RefSeq" id="WP_189478070.1">
    <property type="nucleotide sequence ID" value="NZ_BMYM01000002.1"/>
</dbReference>
<dbReference type="InterPro" id="IPR002060">
    <property type="entry name" value="Squ/phyt_synthse"/>
</dbReference>
<evidence type="ECO:0000313" key="2">
    <source>
        <dbReference type="EMBL" id="GHD36277.1"/>
    </source>
</evidence>
<dbReference type="PROSITE" id="PS01045">
    <property type="entry name" value="SQUALEN_PHYTOEN_SYN_2"/>
    <property type="match status" value="1"/>
</dbReference>
<dbReference type="PANTHER" id="PTHR31480">
    <property type="entry name" value="BIFUNCTIONAL LYCOPENE CYCLASE/PHYTOENE SYNTHASE"/>
    <property type="match status" value="1"/>
</dbReference>
<dbReference type="InterPro" id="IPR019845">
    <property type="entry name" value="Squalene/phytoene_synthase_CS"/>
</dbReference>
<dbReference type="EMBL" id="BMYM01000002">
    <property type="protein sequence ID" value="GHD36277.1"/>
    <property type="molecule type" value="Genomic_DNA"/>
</dbReference>
<evidence type="ECO:0000256" key="1">
    <source>
        <dbReference type="ARBA" id="ARBA00022679"/>
    </source>
</evidence>
<dbReference type="CDD" id="cd00683">
    <property type="entry name" value="Trans_IPPS_HH"/>
    <property type="match status" value="1"/>
</dbReference>
<dbReference type="SUPFAM" id="SSF48576">
    <property type="entry name" value="Terpenoid synthases"/>
    <property type="match status" value="1"/>
</dbReference>
<sequence length="317" mass="34866">MIKHPTSSGDAHKVLAKHGKTFALASKFMGKETSYKAARLYAFCRYLDDLVDERATIQSARNALRETRKHLLSGTGCDPVVADFLSLARDTSMDPALAAILIDGLESDLTTVAIDTQEELVQYAYRVAGVVGLMMCAVMNVKDSRALPFAIDLGIAMQLTNIARDIREDAAMGRRYIPGSWIDRLRARDLVAPSACTQAAVSSGLKKLLNLADDYYMSAALGLHYIPLRSQFAVRVARSVYREIGQLIRERDYNVNESRIIVGNARKVRVSLRALFSEPRESTSDIAEKNCISKLHTPLLGLPGVRVSYEGKPGCLA</sequence>
<dbReference type="InterPro" id="IPR044843">
    <property type="entry name" value="Trans_IPPS_bact-type"/>
</dbReference>
<dbReference type="PROSITE" id="PS01044">
    <property type="entry name" value="SQUALEN_PHYTOEN_SYN_1"/>
    <property type="match status" value="1"/>
</dbReference>
<dbReference type="AlphaFoldDB" id="A0A919CMM3"/>
<dbReference type="SFLD" id="SFLDG01212">
    <property type="entry name" value="Phytoene_synthase_like"/>
    <property type="match status" value="1"/>
</dbReference>
<gene>
    <name evidence="2" type="ORF">GCM10007053_24520</name>
</gene>
<dbReference type="Proteomes" id="UP000644693">
    <property type="component" value="Unassembled WGS sequence"/>
</dbReference>
<dbReference type="SFLD" id="SFLDS00005">
    <property type="entry name" value="Isoprenoid_Synthase_Type_I"/>
    <property type="match status" value="1"/>
</dbReference>
<dbReference type="InterPro" id="IPR033904">
    <property type="entry name" value="Trans_IPPS_HH"/>
</dbReference>
<name>A0A919CMM3_9GAMM</name>
<keyword evidence="1" id="KW-0808">Transferase</keyword>
<accession>A0A919CMM3</accession>
<proteinExistence type="predicted"/>
<dbReference type="SFLD" id="SFLDG01018">
    <property type="entry name" value="Squalene/Phytoene_Synthase_Lik"/>
    <property type="match status" value="1"/>
</dbReference>